<accession>A0ABW4FY12</accession>
<evidence type="ECO:0000313" key="2">
    <source>
        <dbReference type="Proteomes" id="UP001597145"/>
    </source>
</evidence>
<dbReference type="Pfam" id="PF26611">
    <property type="entry name" value="MAD7"/>
    <property type="match status" value="1"/>
</dbReference>
<proteinExistence type="predicted"/>
<comment type="caution">
    <text evidence="1">The sequence shown here is derived from an EMBL/GenBank/DDBJ whole genome shotgun (WGS) entry which is preliminary data.</text>
</comment>
<dbReference type="InterPro" id="IPR058120">
    <property type="entry name" value="MADS7"/>
</dbReference>
<dbReference type="NCBIfam" id="NF047733">
    <property type="entry name" value="antiphage_MADS7"/>
    <property type="match status" value="1"/>
</dbReference>
<protein>
    <submittedName>
        <fullName evidence="1">Uncharacterized protein</fullName>
    </submittedName>
</protein>
<gene>
    <name evidence="1" type="ORF">ACFSCY_38425</name>
</gene>
<dbReference type="EMBL" id="JBHUCP010000052">
    <property type="protein sequence ID" value="MFD1535298.1"/>
    <property type="molecule type" value="Genomic_DNA"/>
</dbReference>
<sequence length="546" mass="61472">MARLTKLHSDFRHPGLSHVQFRTLEMDRVLTAFLARLRWQGLPSRLARHSDLGVDDFVAALLELEQKGDGFRGFAEAPDVTRRWVETHLVDMVNRGRPTQAIAGLRPLHGSTYKYRNTKHSRPAGADEQLYEMLFGAPDRRGNQALADLRKFFFSGLDAATGRSDPGGHIDVETQALLHLCDSSGAPDDRADTGRPRRSYPPFCPSNAALLADDVLRLMHHQRAIPRSVLVEYLKILFAFHLALHHLRLITALPQMAASNGRHRCRLPSGPTTPETSGTDCAYRVGILVDVADRPRTPAAALAERSAATWWQRIPAYVRAGYEVKKLEEFGEHLVKRRKLPSPQGGVFSVEDAITLGRRTDVRAERDAFFEQRLANVIDSADPDELPDEVNQILELDLDSRTAYLDILTAVKGEFHRKYLIDCLDSLLLKNRPGALVAQPRGHARRFVLDSRLIEVLLQIALLRPHGDRFATQPLRVDEILTILRVRYGLHVDRLPDEGFAAPSIDDHAALRANSRAFTDRLREIGFYSDLSDAYLTQTIRPRYTV</sequence>
<dbReference type="RefSeq" id="WP_343981409.1">
    <property type="nucleotide sequence ID" value="NZ_BAAAJG010000014.1"/>
</dbReference>
<keyword evidence="2" id="KW-1185">Reference proteome</keyword>
<organism evidence="1 2">
    <name type="scientific">Pseudonocardia aurantiaca</name>
    <dbReference type="NCBI Taxonomy" id="75290"/>
    <lineage>
        <taxon>Bacteria</taxon>
        <taxon>Bacillati</taxon>
        <taxon>Actinomycetota</taxon>
        <taxon>Actinomycetes</taxon>
        <taxon>Pseudonocardiales</taxon>
        <taxon>Pseudonocardiaceae</taxon>
        <taxon>Pseudonocardia</taxon>
    </lineage>
</organism>
<reference evidence="2" key="1">
    <citation type="journal article" date="2019" name="Int. J. Syst. Evol. Microbiol.">
        <title>The Global Catalogue of Microorganisms (GCM) 10K type strain sequencing project: providing services to taxonomists for standard genome sequencing and annotation.</title>
        <authorList>
            <consortium name="The Broad Institute Genomics Platform"/>
            <consortium name="The Broad Institute Genome Sequencing Center for Infectious Disease"/>
            <person name="Wu L."/>
            <person name="Ma J."/>
        </authorList>
    </citation>
    <scope>NUCLEOTIDE SEQUENCE [LARGE SCALE GENOMIC DNA]</scope>
    <source>
        <strain evidence="2">JCM 12165</strain>
    </source>
</reference>
<dbReference type="Proteomes" id="UP001597145">
    <property type="component" value="Unassembled WGS sequence"/>
</dbReference>
<evidence type="ECO:0000313" key="1">
    <source>
        <dbReference type="EMBL" id="MFD1535298.1"/>
    </source>
</evidence>
<name>A0ABW4FY12_9PSEU</name>